<evidence type="ECO:0000259" key="8">
    <source>
        <dbReference type="Pfam" id="PF13656"/>
    </source>
</evidence>
<dbReference type="PANTHER" id="PTHR16453">
    <property type="entry name" value="WD40 DOMAIN-CONTAINING PROTEIN MIO FAMILY MEMBER"/>
    <property type="match status" value="1"/>
</dbReference>
<dbReference type="Pfam" id="PF21719">
    <property type="entry name" value="MIOS_a-sol"/>
    <property type="match status" value="1"/>
</dbReference>
<dbReference type="EMBL" id="JABCKV010000414">
    <property type="protein sequence ID" value="KAG5641016.1"/>
    <property type="molecule type" value="Genomic_DNA"/>
</dbReference>
<dbReference type="InterPro" id="IPR037593">
    <property type="entry name" value="MIOS/Sea4"/>
</dbReference>
<dbReference type="InterPro" id="IPR031488">
    <property type="entry name" value="Zn_ribbon_mio"/>
</dbReference>
<dbReference type="GO" id="GO:1904263">
    <property type="term" value="P:positive regulation of TORC1 signaling"/>
    <property type="evidence" value="ECO:0007669"/>
    <property type="project" value="TreeGrafter"/>
</dbReference>
<sequence length="859" mass="95113">KAFNRPLASFALAPSPSEHPLTSNVMVVNKEGDLELYAVHDAPKSTVWSPRGDLAIAAGLSCRILEGFRNDDNFDEPLPSSSSHLGHSVNGNGATSNGNNSRSREESILRGRQKPTKTEPVVAPPPMPLPSKNIPLFGRGDEEGFPALGSSLSPFRDAGANGTAKKEHGDSQEPRTARVAGRSQNHSASRARRSGGSKGVSLVVESDISMVMKRRVIRGYGLSEPQHNMDIVRLCDPPNHRTHMLVDLWAWIYHSHEYLCVPKSVLYGYDFEYRGLLDIWEGFQPAAENPDILPLNPYFDGQQYHDRRLVDELHGNFQAALGALLARRTGDRPWKPTVLTTKGLQRQIALQLLGWSLREDELASTLSRWEREGEISRVACWLVFTKQYTKAISLLMKSDDEAHCMLSGTIAALIPPHASRSTELREHYERLIVRLQDPYLRAMLTHLALNDWSEVLQEESLPFRERLAIAFLFLDDKAISSYLHRCMNRALSQGDIDGIIVPGLSGKSGLDILQGYVDRTGDIQTAAILGSYVCPPKNLLLARATLLERRVQRWVEGYQDLLDGFKLFHHRVGFDIERGQVALGKRGGTVAGDWVPRQILIRCNYCNKPVVPDGSGGGIGAEVQHNGRPTACYHCNRALPRCSICLMTLSIVQDAAREADLLYSHTKDTIEDAIVMCQTCRHGGHIAHILDWFYGEDGGPVHDDVYPVRTEANMNAPNRFELYVLDDGEKPVEITEDTKIPNAATIKVVKQDHTLGNMLRAQLLSMPQILFAGYKVPHPLHPYFIIKIQTDGTVTPQEVLEQACAKLIGTMSSLEAKFKREFSFKDVEGAVGGVSAQEDPYGGGAGGGAWSGGRDYLDF</sequence>
<evidence type="ECO:0000259" key="9">
    <source>
        <dbReference type="Pfam" id="PF17034"/>
    </source>
</evidence>
<dbReference type="InterPro" id="IPR037685">
    <property type="entry name" value="RBP11"/>
</dbReference>
<feature type="compositionally biased region" description="Basic and acidic residues" evidence="7">
    <location>
        <begin position="164"/>
        <end position="176"/>
    </location>
</feature>
<dbReference type="AlphaFoldDB" id="A0A9P7G121"/>
<evidence type="ECO:0000256" key="4">
    <source>
        <dbReference type="ARBA" id="ARBA00022737"/>
    </source>
</evidence>
<accession>A0A9P7G121</accession>
<feature type="non-terminal residue" evidence="11">
    <location>
        <position position="859"/>
    </location>
</feature>
<dbReference type="GO" id="GO:0005737">
    <property type="term" value="C:cytoplasm"/>
    <property type="evidence" value="ECO:0007669"/>
    <property type="project" value="TreeGrafter"/>
</dbReference>
<dbReference type="Proteomes" id="UP000775547">
    <property type="component" value="Unassembled WGS sequence"/>
</dbReference>
<dbReference type="Pfam" id="PF17034">
    <property type="entry name" value="zinc_ribbon_16"/>
    <property type="match status" value="1"/>
</dbReference>
<evidence type="ECO:0000256" key="5">
    <source>
        <dbReference type="ARBA" id="ARBA00023163"/>
    </source>
</evidence>
<dbReference type="GO" id="GO:0006366">
    <property type="term" value="P:transcription by RNA polymerase II"/>
    <property type="evidence" value="ECO:0007669"/>
    <property type="project" value="InterPro"/>
</dbReference>
<evidence type="ECO:0000256" key="1">
    <source>
        <dbReference type="ARBA" id="ARBA00004123"/>
    </source>
</evidence>
<dbReference type="CDD" id="cd06926">
    <property type="entry name" value="RNAP_II_RPB11"/>
    <property type="match status" value="1"/>
</dbReference>
<feature type="compositionally biased region" description="Low complexity" evidence="7">
    <location>
        <begin position="77"/>
        <end position="101"/>
    </location>
</feature>
<feature type="domain" description="DNA-directed RNA polymerase RBP11-like dimerisation" evidence="8">
    <location>
        <begin position="743"/>
        <end position="815"/>
    </location>
</feature>
<evidence type="ECO:0000313" key="11">
    <source>
        <dbReference type="EMBL" id="KAG5641016.1"/>
    </source>
</evidence>
<keyword evidence="12" id="KW-1185">Reference proteome</keyword>
<keyword evidence="2" id="KW-0240">DNA-directed RNA polymerase</keyword>
<name>A0A9P7G121_9AGAR</name>
<dbReference type="OrthoDB" id="341486at2759"/>
<organism evidence="11 12">
    <name type="scientific">Asterophora parasitica</name>
    <dbReference type="NCBI Taxonomy" id="117018"/>
    <lineage>
        <taxon>Eukaryota</taxon>
        <taxon>Fungi</taxon>
        <taxon>Dikarya</taxon>
        <taxon>Basidiomycota</taxon>
        <taxon>Agaricomycotina</taxon>
        <taxon>Agaricomycetes</taxon>
        <taxon>Agaricomycetidae</taxon>
        <taxon>Agaricales</taxon>
        <taxon>Tricholomatineae</taxon>
        <taxon>Lyophyllaceae</taxon>
        <taxon>Asterophora</taxon>
    </lineage>
</organism>
<dbReference type="InterPro" id="IPR049092">
    <property type="entry name" value="MIOS_a-sol"/>
</dbReference>
<feature type="domain" description="GATOR2 complex protein MIO zinc-ribbon like" evidence="9">
    <location>
        <begin position="603"/>
        <end position="701"/>
    </location>
</feature>
<dbReference type="GO" id="GO:0046983">
    <property type="term" value="F:protein dimerization activity"/>
    <property type="evidence" value="ECO:0007669"/>
    <property type="project" value="InterPro"/>
</dbReference>
<comment type="caution">
    <text evidence="11">The sequence shown here is derived from an EMBL/GenBank/DDBJ whole genome shotgun (WGS) entry which is preliminary data.</text>
</comment>
<gene>
    <name evidence="11" type="ORF">DXG03_006377</name>
</gene>
<dbReference type="GO" id="GO:0003899">
    <property type="term" value="F:DNA-directed RNA polymerase activity"/>
    <property type="evidence" value="ECO:0007669"/>
    <property type="project" value="InterPro"/>
</dbReference>
<keyword evidence="3" id="KW-0853">WD repeat</keyword>
<dbReference type="GO" id="GO:0005665">
    <property type="term" value="C:RNA polymerase II, core complex"/>
    <property type="evidence" value="ECO:0007669"/>
    <property type="project" value="InterPro"/>
</dbReference>
<dbReference type="CDD" id="cd16691">
    <property type="entry name" value="mRING-H2-C3H3C2_Mio"/>
    <property type="match status" value="1"/>
</dbReference>
<dbReference type="SUPFAM" id="SSF55257">
    <property type="entry name" value="RBP11-like subunits of RNA polymerase"/>
    <property type="match status" value="1"/>
</dbReference>
<reference evidence="11" key="1">
    <citation type="submission" date="2020-07" db="EMBL/GenBank/DDBJ databases">
        <authorList>
            <person name="Nieuwenhuis M."/>
            <person name="Van De Peppel L.J.J."/>
        </authorList>
    </citation>
    <scope>NUCLEOTIDE SEQUENCE</scope>
    <source>
        <strain evidence="11">AP01</strain>
        <tissue evidence="11">Mycelium</tissue>
    </source>
</reference>
<protein>
    <submittedName>
        <fullName evidence="11">Uncharacterized protein</fullName>
    </submittedName>
</protein>
<feature type="domain" description="MIOS-like alpha-solenoid" evidence="10">
    <location>
        <begin position="344"/>
        <end position="473"/>
    </location>
</feature>
<dbReference type="Pfam" id="PF13656">
    <property type="entry name" value="RNA_pol_L_2"/>
    <property type="match status" value="1"/>
</dbReference>
<evidence type="ECO:0000259" key="10">
    <source>
        <dbReference type="Pfam" id="PF21719"/>
    </source>
</evidence>
<dbReference type="HAMAP" id="MF_00261">
    <property type="entry name" value="RNApol_arch_Rpo11"/>
    <property type="match status" value="1"/>
</dbReference>
<proteinExistence type="inferred from homology"/>
<dbReference type="PANTHER" id="PTHR16453:SF9">
    <property type="entry name" value="GATOR COMPLEX PROTEIN MIOS"/>
    <property type="match status" value="1"/>
</dbReference>
<evidence type="ECO:0000256" key="2">
    <source>
        <dbReference type="ARBA" id="ARBA00022478"/>
    </source>
</evidence>
<keyword evidence="5" id="KW-0804">Transcription</keyword>
<evidence type="ECO:0000313" key="12">
    <source>
        <dbReference type="Proteomes" id="UP000775547"/>
    </source>
</evidence>
<dbReference type="InterPro" id="IPR022905">
    <property type="entry name" value="Rpo11-like"/>
</dbReference>
<evidence type="ECO:0000256" key="3">
    <source>
        <dbReference type="ARBA" id="ARBA00022574"/>
    </source>
</evidence>
<evidence type="ECO:0000256" key="6">
    <source>
        <dbReference type="ARBA" id="ARBA00023242"/>
    </source>
</evidence>
<comment type="subcellular location">
    <subcellularLocation>
        <location evidence="1">Nucleus</location>
    </subcellularLocation>
</comment>
<dbReference type="InterPro" id="IPR009025">
    <property type="entry name" value="RBP11-like_dimer"/>
</dbReference>
<keyword evidence="6" id="KW-0539">Nucleus</keyword>
<dbReference type="InterPro" id="IPR036603">
    <property type="entry name" value="RBP11-like"/>
</dbReference>
<evidence type="ECO:0000256" key="7">
    <source>
        <dbReference type="SAM" id="MobiDB-lite"/>
    </source>
</evidence>
<keyword evidence="4" id="KW-0677">Repeat</keyword>
<dbReference type="Gene3D" id="3.30.1360.10">
    <property type="entry name" value="RNA polymerase, RBP11-like subunit"/>
    <property type="match status" value="1"/>
</dbReference>
<reference evidence="11" key="2">
    <citation type="submission" date="2021-10" db="EMBL/GenBank/DDBJ databases">
        <title>Phylogenomics reveals ancestral predisposition of the termite-cultivated fungus Termitomyces towards a domesticated lifestyle.</title>
        <authorList>
            <person name="Auxier B."/>
            <person name="Grum-Grzhimaylo A."/>
            <person name="Cardenas M.E."/>
            <person name="Lodge J.D."/>
            <person name="Laessoe T."/>
            <person name="Pedersen O."/>
            <person name="Smith M.E."/>
            <person name="Kuyper T.W."/>
            <person name="Franco-Molano E.A."/>
            <person name="Baroni T.J."/>
            <person name="Aanen D.K."/>
        </authorList>
    </citation>
    <scope>NUCLEOTIDE SEQUENCE</scope>
    <source>
        <strain evidence="11">AP01</strain>
        <tissue evidence="11">Mycelium</tissue>
    </source>
</reference>
<feature type="region of interest" description="Disordered" evidence="7">
    <location>
        <begin position="75"/>
        <end position="198"/>
    </location>
</feature>